<keyword evidence="1" id="KW-0732">Signal</keyword>
<feature type="chain" id="PRO_5005190061" evidence="1">
    <location>
        <begin position="17"/>
        <end position="652"/>
    </location>
</feature>
<gene>
    <name evidence="2" type="ORF">Vbra_17829</name>
</gene>
<sequence>MYVLFIVAAFIYSAAAATAWDEYCEGTDCPTDGASFLGGGQEIQAADDAGTGVELSMLEHHLQTGKKSLQSAIKLRTVASKVTSAANDLMVAANTTLDNLQTQLNVLTGTYATAVKTTHSDYEKKHPQDECTKDKDCTTAGKEGFCFEHVDRHRKTETYKADKNNPLYGRRCQKKGDRQDCCGGGDKPSSLFSCVSADCEQKKPCKWGLKCKDDVCVSDSFYTLLEGRGIKSTAPGSRCWFAEQEHRNHQKHCPEGQICAITRRRSHEGADADPKLQDYVKWAREGECVPFVERESHCLPMRWGRSEPYPGDEYVCAADRFTYCDGKGPYKPSVCPVQSDRLASTPTGKHHGKCELTVKTDEGLDRRHYKHTCREGLVCLITNEYHGFDGDTDKGVCIDAADVEKLCRKRDDYDPKKERQPFAVAQYYDFQDRECEYVWVDDVAFYKTRGPLWWRVDRSGPDMVKFCAAKDVAHETLKFTPSADCAKYTKEFAEKFDAYTKELLGFPRPSSYDSKPAYCTGSETARQPCGPPQKTCICNSKGDQCKTKEDFQADIDAKNAREKARKRSRAESELERADKATCFYYTGGSPGSVSQNCGGGLVCVVGTRTPEKGRQSGKCMNKGQAKDYCHGAPIRDASYGRYYCKPFEEGKF</sequence>
<evidence type="ECO:0000313" key="3">
    <source>
        <dbReference type="Proteomes" id="UP000041254"/>
    </source>
</evidence>
<organism evidence="2 3">
    <name type="scientific">Vitrella brassicaformis (strain CCMP3155)</name>
    <dbReference type="NCBI Taxonomy" id="1169540"/>
    <lineage>
        <taxon>Eukaryota</taxon>
        <taxon>Sar</taxon>
        <taxon>Alveolata</taxon>
        <taxon>Colpodellida</taxon>
        <taxon>Vitrellaceae</taxon>
        <taxon>Vitrella</taxon>
    </lineage>
</organism>
<dbReference type="EMBL" id="CDMY01000677">
    <property type="protein sequence ID" value="CEM29551.1"/>
    <property type="molecule type" value="Genomic_DNA"/>
</dbReference>
<accession>A0A0G4GIP4</accession>
<dbReference type="InParanoid" id="A0A0G4GIP4"/>
<evidence type="ECO:0000313" key="2">
    <source>
        <dbReference type="EMBL" id="CEM29551.1"/>
    </source>
</evidence>
<name>A0A0G4GIP4_VITBC</name>
<dbReference type="VEuPathDB" id="CryptoDB:Vbra_17829"/>
<evidence type="ECO:0000256" key="1">
    <source>
        <dbReference type="SAM" id="SignalP"/>
    </source>
</evidence>
<dbReference type="PhylomeDB" id="A0A0G4GIP4"/>
<protein>
    <submittedName>
        <fullName evidence="2">Uncharacterized protein</fullName>
    </submittedName>
</protein>
<proteinExistence type="predicted"/>
<keyword evidence="3" id="KW-1185">Reference proteome</keyword>
<dbReference type="AlphaFoldDB" id="A0A0G4GIP4"/>
<dbReference type="Proteomes" id="UP000041254">
    <property type="component" value="Unassembled WGS sequence"/>
</dbReference>
<reference evidence="2 3" key="1">
    <citation type="submission" date="2014-11" db="EMBL/GenBank/DDBJ databases">
        <authorList>
            <person name="Zhu J."/>
            <person name="Qi W."/>
            <person name="Song R."/>
        </authorList>
    </citation>
    <scope>NUCLEOTIDE SEQUENCE [LARGE SCALE GENOMIC DNA]</scope>
</reference>
<feature type="signal peptide" evidence="1">
    <location>
        <begin position="1"/>
        <end position="16"/>
    </location>
</feature>